<organism evidence="2 3">
    <name type="scientific">Lacibacterium aquatile</name>
    <dbReference type="NCBI Taxonomy" id="1168082"/>
    <lineage>
        <taxon>Bacteria</taxon>
        <taxon>Pseudomonadati</taxon>
        <taxon>Pseudomonadota</taxon>
        <taxon>Alphaproteobacteria</taxon>
        <taxon>Rhodospirillales</taxon>
        <taxon>Rhodospirillaceae</taxon>
    </lineage>
</organism>
<dbReference type="PANTHER" id="PTHR12910:SF2">
    <property type="entry name" value="NADH DEHYDROGENASE [UBIQUINONE] 1 ALPHA SUBCOMPLEX SUBUNIT 12"/>
    <property type="match status" value="1"/>
</dbReference>
<sequence>MSLGTRLFTWLKGEQVGSDEFGNRYFREKGIEDVSRAKRWVLYNGSPEASKVPAHWHRWLHKTTNDIPASGPIAVKPWQKQHQPNLTGTTLAYRPPGHQLAGGRRDKATGDYEPWQPN</sequence>
<comment type="caution">
    <text evidence="2">The sequence shown here is derived from an EMBL/GenBank/DDBJ whole genome shotgun (WGS) entry which is preliminary data.</text>
</comment>
<protein>
    <submittedName>
        <fullName evidence="2">NADH:ubiquinone oxidoreductase subunit NDUFA12</fullName>
    </submittedName>
</protein>
<keyword evidence="3" id="KW-1185">Reference proteome</keyword>
<dbReference type="EMBL" id="JBHUIP010000001">
    <property type="protein sequence ID" value="MFD2261569.1"/>
    <property type="molecule type" value="Genomic_DNA"/>
</dbReference>
<name>A0ABW5DNQ8_9PROT</name>
<dbReference type="NCBIfam" id="NF006040">
    <property type="entry name" value="PRK08183.1"/>
    <property type="match status" value="1"/>
</dbReference>
<evidence type="ECO:0000313" key="3">
    <source>
        <dbReference type="Proteomes" id="UP001597295"/>
    </source>
</evidence>
<dbReference type="RefSeq" id="WP_379874474.1">
    <property type="nucleotide sequence ID" value="NZ_JBHUIP010000001.1"/>
</dbReference>
<evidence type="ECO:0000313" key="2">
    <source>
        <dbReference type="EMBL" id="MFD2261569.1"/>
    </source>
</evidence>
<gene>
    <name evidence="2" type="ORF">ACFSM5_01635</name>
</gene>
<dbReference type="Proteomes" id="UP001597295">
    <property type="component" value="Unassembled WGS sequence"/>
</dbReference>
<feature type="region of interest" description="Disordered" evidence="1">
    <location>
        <begin position="82"/>
        <end position="118"/>
    </location>
</feature>
<proteinExistence type="predicted"/>
<evidence type="ECO:0000256" key="1">
    <source>
        <dbReference type="SAM" id="MobiDB-lite"/>
    </source>
</evidence>
<reference evidence="3" key="1">
    <citation type="journal article" date="2019" name="Int. J. Syst. Evol. Microbiol.">
        <title>The Global Catalogue of Microorganisms (GCM) 10K type strain sequencing project: providing services to taxonomists for standard genome sequencing and annotation.</title>
        <authorList>
            <consortium name="The Broad Institute Genomics Platform"/>
            <consortium name="The Broad Institute Genome Sequencing Center for Infectious Disease"/>
            <person name="Wu L."/>
            <person name="Ma J."/>
        </authorList>
    </citation>
    <scope>NUCLEOTIDE SEQUENCE [LARGE SCALE GENOMIC DNA]</scope>
    <source>
        <strain evidence="3">CGMCC 1.19062</strain>
    </source>
</reference>
<dbReference type="Pfam" id="PF05071">
    <property type="entry name" value="NDUFA12"/>
    <property type="match status" value="1"/>
</dbReference>
<accession>A0ABW5DNQ8</accession>
<dbReference type="InterPro" id="IPR007763">
    <property type="entry name" value="NDUFA12"/>
</dbReference>
<dbReference type="PANTHER" id="PTHR12910">
    <property type="entry name" value="NADH-UBIQUINONE OXIDOREDUCTASE SUBUNIT B17.2"/>
    <property type="match status" value="1"/>
</dbReference>